<protein>
    <submittedName>
        <fullName evidence="1">Uncharacterized protein</fullName>
    </submittedName>
</protein>
<proteinExistence type="predicted"/>
<organism evidence="1 2">
    <name type="scientific">Linum trigynum</name>
    <dbReference type="NCBI Taxonomy" id="586398"/>
    <lineage>
        <taxon>Eukaryota</taxon>
        <taxon>Viridiplantae</taxon>
        <taxon>Streptophyta</taxon>
        <taxon>Embryophyta</taxon>
        <taxon>Tracheophyta</taxon>
        <taxon>Spermatophyta</taxon>
        <taxon>Magnoliopsida</taxon>
        <taxon>eudicotyledons</taxon>
        <taxon>Gunneridae</taxon>
        <taxon>Pentapetalae</taxon>
        <taxon>rosids</taxon>
        <taxon>fabids</taxon>
        <taxon>Malpighiales</taxon>
        <taxon>Linaceae</taxon>
        <taxon>Linum</taxon>
    </lineage>
</organism>
<gene>
    <name evidence="1" type="ORF">LTRI10_LOCUS4482</name>
</gene>
<name>A0AAV2CKE0_9ROSI</name>
<sequence length="113" mass="12913">MDMQDLQTDDGIRQDATPNINKVSTFKNLRIPTRWACMICNPKKVFIKIQLQTSINLLSPRIEDLSTKIDLCQSLVRNCGPSTPLVPPSICREIIGSSSHPMEWRPNINKWHL</sequence>
<evidence type="ECO:0000313" key="1">
    <source>
        <dbReference type="EMBL" id="CAL1356808.1"/>
    </source>
</evidence>
<dbReference type="EMBL" id="OZ034813">
    <property type="protein sequence ID" value="CAL1356808.1"/>
    <property type="molecule type" value="Genomic_DNA"/>
</dbReference>
<evidence type="ECO:0000313" key="2">
    <source>
        <dbReference type="Proteomes" id="UP001497516"/>
    </source>
</evidence>
<keyword evidence="2" id="KW-1185">Reference proteome</keyword>
<accession>A0AAV2CKE0</accession>
<reference evidence="1 2" key="1">
    <citation type="submission" date="2024-04" db="EMBL/GenBank/DDBJ databases">
        <authorList>
            <person name="Fracassetti M."/>
        </authorList>
    </citation>
    <scope>NUCLEOTIDE SEQUENCE [LARGE SCALE GENOMIC DNA]</scope>
</reference>
<dbReference type="AlphaFoldDB" id="A0AAV2CKE0"/>
<dbReference type="Proteomes" id="UP001497516">
    <property type="component" value="Chromosome 1"/>
</dbReference>